<evidence type="ECO:0000256" key="5">
    <source>
        <dbReference type="PIRSR" id="PIRSR000429-1"/>
    </source>
</evidence>
<gene>
    <name evidence="9" type="primary">phbA</name>
    <name evidence="9" type="ORF">MHYMCMPASI_00564</name>
</gene>
<dbReference type="GO" id="GO:0003988">
    <property type="term" value="F:acetyl-CoA C-acyltransferase activity"/>
    <property type="evidence" value="ECO:0007669"/>
    <property type="project" value="UniProtKB-ARBA"/>
</dbReference>
<dbReference type="PROSITE" id="PS00099">
    <property type="entry name" value="THIOLASE_3"/>
    <property type="match status" value="1"/>
</dbReference>
<comment type="similarity">
    <text evidence="2 6">Belongs to the thiolase-like superfamily. Thiolase family.</text>
</comment>
<feature type="domain" description="Thiolase C-terminal" evidence="8">
    <location>
        <begin position="269"/>
        <end position="389"/>
    </location>
</feature>
<dbReference type="PROSITE" id="PS00098">
    <property type="entry name" value="THIOLASE_1"/>
    <property type="match status" value="1"/>
</dbReference>
<dbReference type="PROSITE" id="PS00737">
    <property type="entry name" value="THIOLASE_2"/>
    <property type="match status" value="1"/>
</dbReference>
<keyword evidence="10" id="KW-1185">Reference proteome</keyword>
<dbReference type="InterPro" id="IPR020615">
    <property type="entry name" value="Thiolase_acyl_enz_int_AS"/>
</dbReference>
<reference evidence="9" key="1">
    <citation type="submission" date="2021-06" db="EMBL/GenBank/DDBJ databases">
        <authorList>
            <person name="Nardi T."/>
            <person name="Nardi T."/>
        </authorList>
    </citation>
    <scope>NUCLEOTIDE SEQUENCE</scope>
</reference>
<dbReference type="PANTHER" id="PTHR18919">
    <property type="entry name" value="ACETYL-COA C-ACYLTRANSFERASE"/>
    <property type="match status" value="1"/>
</dbReference>
<dbReference type="Gene3D" id="3.40.47.10">
    <property type="match status" value="2"/>
</dbReference>
<comment type="pathway">
    <text evidence="1">Lipid metabolism.</text>
</comment>
<accession>A0A8S4C2A8</accession>
<evidence type="ECO:0000313" key="10">
    <source>
        <dbReference type="Proteomes" id="UP000837675"/>
    </source>
</evidence>
<organism evidence="9 10">
    <name type="scientific">Hyalomma marginatum</name>
    <dbReference type="NCBI Taxonomy" id="34627"/>
    <lineage>
        <taxon>Eukaryota</taxon>
        <taxon>Metazoa</taxon>
        <taxon>Ecdysozoa</taxon>
        <taxon>Arthropoda</taxon>
        <taxon>Chelicerata</taxon>
        <taxon>Arachnida</taxon>
        <taxon>Acari</taxon>
        <taxon>Parasitiformes</taxon>
        <taxon>Ixodida</taxon>
        <taxon>Ixodoidea</taxon>
        <taxon>Ixodidae</taxon>
        <taxon>Hyalomminae</taxon>
        <taxon>Hyalomma</taxon>
    </lineage>
</organism>
<evidence type="ECO:0000256" key="2">
    <source>
        <dbReference type="ARBA" id="ARBA00010982"/>
    </source>
</evidence>
<evidence type="ECO:0000259" key="7">
    <source>
        <dbReference type="Pfam" id="PF00108"/>
    </source>
</evidence>
<dbReference type="FunFam" id="3.40.47.10:FF:000010">
    <property type="entry name" value="Acetyl-CoA acetyltransferase (Thiolase)"/>
    <property type="match status" value="1"/>
</dbReference>
<dbReference type="NCBIfam" id="TIGR01930">
    <property type="entry name" value="AcCoA-C-Actrans"/>
    <property type="match status" value="1"/>
</dbReference>
<dbReference type="InterPro" id="IPR020610">
    <property type="entry name" value="Thiolase_AS"/>
</dbReference>
<proteinExistence type="inferred from homology"/>
<feature type="active site" description="Proton acceptor" evidence="5">
    <location>
        <position position="347"/>
    </location>
</feature>
<dbReference type="AlphaFoldDB" id="A0A8S4C2A8"/>
<dbReference type="InterPro" id="IPR002155">
    <property type="entry name" value="Thiolase"/>
</dbReference>
<dbReference type="SUPFAM" id="SSF53901">
    <property type="entry name" value="Thiolase-like"/>
    <property type="match status" value="2"/>
</dbReference>
<feature type="active site" description="Proton acceptor" evidence="5">
    <location>
        <position position="377"/>
    </location>
</feature>
<evidence type="ECO:0000256" key="3">
    <source>
        <dbReference type="ARBA" id="ARBA00022679"/>
    </source>
</evidence>
<dbReference type="Proteomes" id="UP000837675">
    <property type="component" value="Unassembled WGS sequence"/>
</dbReference>
<evidence type="ECO:0000256" key="4">
    <source>
        <dbReference type="ARBA" id="ARBA00023315"/>
    </source>
</evidence>
<keyword evidence="4 6" id="KW-0012">Acyltransferase</keyword>
<comment type="caution">
    <text evidence="9">The sequence shown here is derived from an EMBL/GenBank/DDBJ whole genome shotgun (WGS) entry which is preliminary data.</text>
</comment>
<dbReference type="InterPro" id="IPR016039">
    <property type="entry name" value="Thiolase-like"/>
</dbReference>
<keyword evidence="3 6" id="KW-0808">Transferase</keyword>
<dbReference type="PANTHER" id="PTHR18919:SF107">
    <property type="entry name" value="ACETYL-COA ACETYLTRANSFERASE, CYTOSOLIC"/>
    <property type="match status" value="1"/>
</dbReference>
<dbReference type="Pfam" id="PF00108">
    <property type="entry name" value="Thiolase_N"/>
    <property type="match status" value="1"/>
</dbReference>
<dbReference type="PIRSF" id="PIRSF000429">
    <property type="entry name" value="Ac-CoA_Ac_transf"/>
    <property type="match status" value="1"/>
</dbReference>
<evidence type="ECO:0000256" key="1">
    <source>
        <dbReference type="ARBA" id="ARBA00005189"/>
    </source>
</evidence>
<feature type="active site" description="Acyl-thioester intermediate" evidence="5">
    <location>
        <position position="90"/>
    </location>
</feature>
<dbReference type="InterPro" id="IPR020613">
    <property type="entry name" value="Thiolase_CS"/>
</dbReference>
<dbReference type="InterPro" id="IPR020616">
    <property type="entry name" value="Thiolase_N"/>
</dbReference>
<feature type="domain" description="Thiolase N-terminal" evidence="7">
    <location>
        <begin position="6"/>
        <end position="259"/>
    </location>
</feature>
<dbReference type="EMBL" id="CAJVAF010000270">
    <property type="protein sequence ID" value="CAG7592446.1"/>
    <property type="molecule type" value="Genomic_DNA"/>
</dbReference>
<dbReference type="CDD" id="cd00751">
    <property type="entry name" value="thiolase"/>
    <property type="match status" value="1"/>
</dbReference>
<dbReference type="Pfam" id="PF02803">
    <property type="entry name" value="Thiolase_C"/>
    <property type="match status" value="1"/>
</dbReference>
<protein>
    <submittedName>
        <fullName evidence="9">Acetyl-CoA acetyltransferase</fullName>
    </submittedName>
</protein>
<evidence type="ECO:0000313" key="9">
    <source>
        <dbReference type="EMBL" id="CAG7592446.1"/>
    </source>
</evidence>
<evidence type="ECO:0000256" key="6">
    <source>
        <dbReference type="RuleBase" id="RU003557"/>
    </source>
</evidence>
<dbReference type="InterPro" id="IPR020617">
    <property type="entry name" value="Thiolase_C"/>
</dbReference>
<evidence type="ECO:0000259" key="8">
    <source>
        <dbReference type="Pfam" id="PF02803"/>
    </source>
</evidence>
<sequence length="392" mass="41765">MLREEIVITQGYRTPIGNFNGSLARFSAADLGKIVLKKVLETSTIAPAEVSEVIMGQVLTAVCGQNPVRQAAINAGIPETVPAWLINQVCGSSLKSVILGFESIFCSRNNIVIAGGQESMSQSKHAAHIRTGVKMGQAHLLDTMISDGLTDSFSQVHMGITAENIAEKFNISRQEQDEFALLSQYKALNAQKKFSDEIVPITLSSRSGETIFNQDEFIKADISLDKLSLLKPAFKQDGTVTAGNASGINDGAAAVMIMKLSEARKRNIKPLVAIKSYAVSGVDPQIMGIAPVTASKNALAKAGWGVDELELIESNEAFAVQAIYVNKEMGWDINRVNVNGGAVALGHPIGASGARILVTLIYEMKRSRAKKGLATLCVGGGMGVAMCLENID</sequence>
<name>A0A8S4C2A8_9ACAR</name>